<feature type="compositionally biased region" description="Polar residues" evidence="1">
    <location>
        <begin position="157"/>
        <end position="180"/>
    </location>
</feature>
<feature type="domain" description="AAA+ ATPase" evidence="2">
    <location>
        <begin position="658"/>
        <end position="782"/>
    </location>
</feature>
<reference evidence="3 4" key="1">
    <citation type="submission" date="2013-03" db="EMBL/GenBank/DDBJ databases">
        <title>The Genome Sequence of Capronia epimyces CBS 606.96.</title>
        <authorList>
            <consortium name="The Broad Institute Genomics Platform"/>
            <person name="Cuomo C."/>
            <person name="de Hoog S."/>
            <person name="Gorbushina A."/>
            <person name="Walker B."/>
            <person name="Young S.K."/>
            <person name="Zeng Q."/>
            <person name="Gargeya S."/>
            <person name="Fitzgerald M."/>
            <person name="Haas B."/>
            <person name="Abouelleil A."/>
            <person name="Allen A.W."/>
            <person name="Alvarado L."/>
            <person name="Arachchi H.M."/>
            <person name="Berlin A.M."/>
            <person name="Chapman S.B."/>
            <person name="Gainer-Dewar J."/>
            <person name="Goldberg J."/>
            <person name="Griggs A."/>
            <person name="Gujja S."/>
            <person name="Hansen M."/>
            <person name="Howarth C."/>
            <person name="Imamovic A."/>
            <person name="Ireland A."/>
            <person name="Larimer J."/>
            <person name="McCowan C."/>
            <person name="Murphy C."/>
            <person name="Pearson M."/>
            <person name="Poon T.W."/>
            <person name="Priest M."/>
            <person name="Roberts A."/>
            <person name="Saif S."/>
            <person name="Shea T."/>
            <person name="Sisk P."/>
            <person name="Sykes S."/>
            <person name="Wortman J."/>
            <person name="Nusbaum C."/>
            <person name="Birren B."/>
        </authorList>
    </citation>
    <scope>NUCLEOTIDE SEQUENCE [LARGE SCALE GENOMIC DNA]</scope>
    <source>
        <strain evidence="3 4">CBS 606.96</strain>
    </source>
</reference>
<feature type="region of interest" description="Disordered" evidence="1">
    <location>
        <begin position="81"/>
        <end position="109"/>
    </location>
</feature>
<evidence type="ECO:0000313" key="3">
    <source>
        <dbReference type="EMBL" id="EXJ82921.1"/>
    </source>
</evidence>
<dbReference type="Pfam" id="PF23232">
    <property type="entry name" value="AAA_lid_13"/>
    <property type="match status" value="1"/>
</dbReference>
<dbReference type="SMART" id="SM00382">
    <property type="entry name" value="AAA"/>
    <property type="match status" value="1"/>
</dbReference>
<dbReference type="AlphaFoldDB" id="W9Y122"/>
<feature type="compositionally biased region" description="Polar residues" evidence="1">
    <location>
        <begin position="91"/>
        <end position="100"/>
    </location>
</feature>
<dbReference type="InterPro" id="IPR027417">
    <property type="entry name" value="P-loop_NTPase"/>
</dbReference>
<evidence type="ECO:0000313" key="4">
    <source>
        <dbReference type="Proteomes" id="UP000019478"/>
    </source>
</evidence>
<dbReference type="STRING" id="1182542.W9Y122"/>
<feature type="compositionally biased region" description="Polar residues" evidence="1">
    <location>
        <begin position="21"/>
        <end position="30"/>
    </location>
</feature>
<gene>
    <name evidence="3" type="ORF">A1O3_06737</name>
</gene>
<protein>
    <recommendedName>
        <fullName evidence="2">AAA+ ATPase domain-containing protein</fullName>
    </recommendedName>
</protein>
<feature type="region of interest" description="Disordered" evidence="1">
    <location>
        <begin position="1"/>
        <end position="54"/>
    </location>
</feature>
<dbReference type="PANTHER" id="PTHR46411">
    <property type="entry name" value="FAMILY ATPASE, PUTATIVE-RELATED"/>
    <property type="match status" value="1"/>
</dbReference>
<keyword evidence="4" id="KW-1185">Reference proteome</keyword>
<dbReference type="OrthoDB" id="10042665at2759"/>
<dbReference type="InterPro" id="IPR003593">
    <property type="entry name" value="AAA+_ATPase"/>
</dbReference>
<dbReference type="EMBL" id="AMGY01000005">
    <property type="protein sequence ID" value="EXJ82921.1"/>
    <property type="molecule type" value="Genomic_DNA"/>
</dbReference>
<dbReference type="SUPFAM" id="SSF52540">
    <property type="entry name" value="P-loop containing nucleoside triphosphate hydrolases"/>
    <property type="match status" value="1"/>
</dbReference>
<dbReference type="eggNOG" id="KOG0742">
    <property type="taxonomic scope" value="Eukaryota"/>
</dbReference>
<dbReference type="RefSeq" id="XP_007735044.1">
    <property type="nucleotide sequence ID" value="XM_007736854.1"/>
</dbReference>
<feature type="region of interest" description="Disordered" evidence="1">
    <location>
        <begin position="137"/>
        <end position="212"/>
    </location>
</feature>
<dbReference type="InterPro" id="IPR056599">
    <property type="entry name" value="AAA_lid_fung"/>
</dbReference>
<dbReference type="InterPro" id="IPR054289">
    <property type="entry name" value="DUF7025"/>
</dbReference>
<dbReference type="GO" id="GO:0005524">
    <property type="term" value="F:ATP binding"/>
    <property type="evidence" value="ECO:0007669"/>
    <property type="project" value="InterPro"/>
</dbReference>
<evidence type="ECO:0000259" key="2">
    <source>
        <dbReference type="SMART" id="SM00382"/>
    </source>
</evidence>
<proteinExistence type="predicted"/>
<dbReference type="GO" id="GO:0016887">
    <property type="term" value="F:ATP hydrolysis activity"/>
    <property type="evidence" value="ECO:0007669"/>
    <property type="project" value="InterPro"/>
</dbReference>
<dbReference type="Pfam" id="PF00004">
    <property type="entry name" value="AAA"/>
    <property type="match status" value="1"/>
</dbReference>
<dbReference type="Proteomes" id="UP000019478">
    <property type="component" value="Unassembled WGS sequence"/>
</dbReference>
<comment type="caution">
    <text evidence="3">The sequence shown here is derived from an EMBL/GenBank/DDBJ whole genome shotgun (WGS) entry which is preliminary data.</text>
</comment>
<dbReference type="Gene3D" id="3.40.50.300">
    <property type="entry name" value="P-loop containing nucleotide triphosphate hydrolases"/>
    <property type="match status" value="1"/>
</dbReference>
<dbReference type="HOGENOM" id="CLU_004471_4_7_1"/>
<name>W9Y122_9EURO</name>
<sequence length="858" mass="97071">MSQDLSQGRVAREGAALQTLGRKSTTNAHDPQSPPLREAHSPLQDPGPLPGSVIGSGIVDEHALHTYRMQLLKLKRFREGRNAEAPEPESSRNPPGTPNETPIPKVGTTLPEAFATRTTAVKRKRYSIVEVCGDNDQQRLGTEGRTVSPRPERGASPTLSVSAGTLNTPLDNSNGGPQQTRLEKPPKPTPQRATRTAVPANTHDNAPAAGRKSETHFRVLHQIICDGSFHSGSKIFSVQPHWELDTESKVDRRSHFTAGLPVHNIPDFIERSGGIAFIVFRYYRCSDATRWDNVRHRRPGSELKLFYDEGVAVTSQDLQYIIHSVSRCLSDPTAYYANNRENEHNAREPHTDVYSTAFFYHHRKSIALAAETGSSGVKDQASALLDYIECTHGQGFAEMDHLIAAGKIQSRNIEMLFCPNEIVVTRTGGMLTACVLRAWPIGGSKIRLECWVWGYNGHSLCRKRRDLAIDRPFQTVVNIGDLEVYPVKFARPGDWAYLVGRGQKFWNLRYPSFVAYEGWDFQREQYYSNESRWMVDYNTYRQIHPGAEVFDFQTTQRVSFDKWPEAIQHDAHLTGDEYVILPSQIHAFSFQKQKWNELLVDNILPVKWNKEAFDRLVLPPRIKDMVKSLVLVRVSSKDPKKLHILNTRRDDLIAGKGNGLIMLLHGGPGTGKTLTAGDVAELSEMPLYNITFRDIGTKPETVEKYLEKVLMLGERWNCGFGIVLLLEECTLADLEQNSLASVFLRTLEYYDGILILTSNRVGTFDTALTSRIQVSLHYEDLTAKSRQRIWQNFFDMIRAEEEKVDVNDLENHIDELAALEMNGRQIRNVCTTARQLALSRKETLEWDHLEQALVCQRF</sequence>
<dbReference type="GeneID" id="19170844"/>
<accession>W9Y122</accession>
<dbReference type="PANTHER" id="PTHR46411:SF2">
    <property type="entry name" value="AAA+ ATPASE DOMAIN-CONTAINING PROTEIN"/>
    <property type="match status" value="1"/>
</dbReference>
<evidence type="ECO:0000256" key="1">
    <source>
        <dbReference type="SAM" id="MobiDB-lite"/>
    </source>
</evidence>
<dbReference type="InterPro" id="IPR003959">
    <property type="entry name" value="ATPase_AAA_core"/>
</dbReference>
<dbReference type="Pfam" id="PF22942">
    <property type="entry name" value="DUF7025"/>
    <property type="match status" value="1"/>
</dbReference>
<organism evidence="3 4">
    <name type="scientific">Capronia epimyces CBS 606.96</name>
    <dbReference type="NCBI Taxonomy" id="1182542"/>
    <lineage>
        <taxon>Eukaryota</taxon>
        <taxon>Fungi</taxon>
        <taxon>Dikarya</taxon>
        <taxon>Ascomycota</taxon>
        <taxon>Pezizomycotina</taxon>
        <taxon>Eurotiomycetes</taxon>
        <taxon>Chaetothyriomycetidae</taxon>
        <taxon>Chaetothyriales</taxon>
        <taxon>Herpotrichiellaceae</taxon>
        <taxon>Capronia</taxon>
    </lineage>
</organism>